<reference evidence="2" key="1">
    <citation type="submission" date="2017-10" db="EMBL/GenBank/DDBJ databases">
        <authorList>
            <person name="Skurnik M."/>
        </authorList>
    </citation>
    <scope>NUCLEOTIDE SEQUENCE [LARGE SCALE GENOMIC DNA]</scope>
    <source>
        <strain evidence="2">fHe-Yen9-03</strain>
    </source>
</reference>
<name>A0A2C9CXS7_9CAUD</name>
<dbReference type="Proteomes" id="UP000241364">
    <property type="component" value="Chromosome i"/>
</dbReference>
<protein>
    <submittedName>
        <fullName evidence="1">Uncharacterized protein</fullName>
    </submittedName>
</protein>
<accession>A0A2C9CXS7</accession>
<organism evidence="1 2">
    <name type="scientific">Yersinia phage fHe-Yen9-03</name>
    <dbReference type="NCBI Taxonomy" id="2052743"/>
    <lineage>
        <taxon>Viruses</taxon>
        <taxon>Duplodnaviria</taxon>
        <taxon>Heunggongvirae</taxon>
        <taxon>Uroviricota</taxon>
        <taxon>Caudoviricetes</taxon>
        <taxon>Eneladusvirus</taxon>
        <taxon>Eneladusvirus Yen904</taxon>
    </lineage>
</organism>
<evidence type="ECO:0000313" key="2">
    <source>
        <dbReference type="Proteomes" id="UP000241364"/>
    </source>
</evidence>
<evidence type="ECO:0000313" key="1">
    <source>
        <dbReference type="EMBL" id="SOK58834.1"/>
    </source>
</evidence>
<sequence length="115" mass="12896">MTDIETTLNDLNSQLDRLVINSDKHITTVGYVYVRPFNLGLLVEQLPEGVKVGPAMGDTLPTIFSEYMANANLYLVQSIAKEPEIKYVSIQQYLTDSIESTENIIKMIKSLQSVN</sequence>
<proteinExistence type="predicted"/>
<gene>
    <name evidence="1" type="primary">g026</name>
</gene>
<dbReference type="EMBL" id="LT960552">
    <property type="protein sequence ID" value="SOK58834.1"/>
    <property type="molecule type" value="Genomic_DNA"/>
</dbReference>